<gene>
    <name evidence="1" type="ORF">M569_06488</name>
</gene>
<sequence length="133" mass="14791">VDLDGGDTVNDLTGKVHRLPCCIKYNGPTAVSHYFKPKPAGVEVDGLAVEEAYFRGRNLFGTTIDLPQGYSGFILVKDSDERTSDHWETSATFRNLSVWSHDARPTKDDAIIRAFHWFAVAETLHQPVSAEDL</sequence>
<name>S8DYC3_9LAMI</name>
<dbReference type="PANTHER" id="PTHR47204:SF1">
    <property type="entry name" value="RIBONUCLEASE H2 SUBUNIT C"/>
    <property type="match status" value="1"/>
</dbReference>
<dbReference type="OrthoDB" id="6222486at2759"/>
<dbReference type="Gene3D" id="2.40.128.680">
    <property type="match status" value="1"/>
</dbReference>
<proteinExistence type="predicted"/>
<feature type="non-terminal residue" evidence="1">
    <location>
        <position position="133"/>
    </location>
</feature>
<dbReference type="EMBL" id="AUSU01002681">
    <property type="protein sequence ID" value="EPS68283.1"/>
    <property type="molecule type" value="Genomic_DNA"/>
</dbReference>
<dbReference type="PANTHER" id="PTHR47204">
    <property type="entry name" value="OS02G0168900 PROTEIN"/>
    <property type="match status" value="1"/>
</dbReference>
<dbReference type="CDD" id="cd09271">
    <property type="entry name" value="RNase_H2-C"/>
    <property type="match status" value="1"/>
</dbReference>
<dbReference type="Pfam" id="PF08615">
    <property type="entry name" value="RNase_H2_suC"/>
    <property type="match status" value="1"/>
</dbReference>
<dbReference type="GO" id="GO:0006401">
    <property type="term" value="P:RNA catabolic process"/>
    <property type="evidence" value="ECO:0007669"/>
    <property type="project" value="InterPro"/>
</dbReference>
<keyword evidence="2" id="KW-1185">Reference proteome</keyword>
<dbReference type="InterPro" id="IPR013924">
    <property type="entry name" value="RNase_H2_suC"/>
</dbReference>
<feature type="non-terminal residue" evidence="1">
    <location>
        <position position="1"/>
    </location>
</feature>
<dbReference type="GO" id="GO:0032299">
    <property type="term" value="C:ribonuclease H2 complex"/>
    <property type="evidence" value="ECO:0007669"/>
    <property type="project" value="InterPro"/>
</dbReference>
<comment type="caution">
    <text evidence="1">The sequence shown here is derived from an EMBL/GenBank/DDBJ whole genome shotgun (WGS) entry which is preliminary data.</text>
</comment>
<evidence type="ECO:0000313" key="2">
    <source>
        <dbReference type="Proteomes" id="UP000015453"/>
    </source>
</evidence>
<organism evidence="1 2">
    <name type="scientific">Genlisea aurea</name>
    <dbReference type="NCBI Taxonomy" id="192259"/>
    <lineage>
        <taxon>Eukaryota</taxon>
        <taxon>Viridiplantae</taxon>
        <taxon>Streptophyta</taxon>
        <taxon>Embryophyta</taxon>
        <taxon>Tracheophyta</taxon>
        <taxon>Spermatophyta</taxon>
        <taxon>Magnoliopsida</taxon>
        <taxon>eudicotyledons</taxon>
        <taxon>Gunneridae</taxon>
        <taxon>Pentapetalae</taxon>
        <taxon>asterids</taxon>
        <taxon>lamiids</taxon>
        <taxon>Lamiales</taxon>
        <taxon>Lentibulariaceae</taxon>
        <taxon>Genlisea</taxon>
    </lineage>
</organism>
<reference evidence="1 2" key="1">
    <citation type="journal article" date="2013" name="BMC Genomics">
        <title>The miniature genome of a carnivorous plant Genlisea aurea contains a low number of genes and short non-coding sequences.</title>
        <authorList>
            <person name="Leushkin E.V."/>
            <person name="Sutormin R.A."/>
            <person name="Nabieva E.R."/>
            <person name="Penin A.A."/>
            <person name="Kondrashov A.S."/>
            <person name="Logacheva M.D."/>
        </authorList>
    </citation>
    <scope>NUCLEOTIDE SEQUENCE [LARGE SCALE GENOMIC DNA]</scope>
</reference>
<accession>S8DYC3</accession>
<evidence type="ECO:0000313" key="1">
    <source>
        <dbReference type="EMBL" id="EPS68283.1"/>
    </source>
</evidence>
<dbReference type="AlphaFoldDB" id="S8DYC3"/>
<protein>
    <submittedName>
        <fullName evidence="1">Uncharacterized protein</fullName>
    </submittedName>
</protein>
<dbReference type="Proteomes" id="UP000015453">
    <property type="component" value="Unassembled WGS sequence"/>
</dbReference>